<comment type="caution">
    <text evidence="2">The sequence shown here is derived from an EMBL/GenBank/DDBJ whole genome shotgun (WGS) entry which is preliminary data.</text>
</comment>
<dbReference type="Proteomes" id="UP000270261">
    <property type="component" value="Unassembled WGS sequence"/>
</dbReference>
<dbReference type="InterPro" id="IPR011008">
    <property type="entry name" value="Dimeric_a/b-barrel"/>
</dbReference>
<dbReference type="AlphaFoldDB" id="A0A426FNW7"/>
<evidence type="ECO:0000313" key="3">
    <source>
        <dbReference type="Proteomes" id="UP000270261"/>
    </source>
</evidence>
<dbReference type="PANTHER" id="PTHR33336:SF3">
    <property type="entry name" value="ABM DOMAIN-CONTAINING PROTEIN"/>
    <property type="match status" value="1"/>
</dbReference>
<sequence length="128" mass="14025">MENPALAGDRTMAPGHGRYHNAFFPPPHSGASMSKPVHLFVTLQAKPGQMEALQQAIAGLVAGSRQEAGCVSYNAAYADDGITAYIVEHWKDQAAVDFHNKTPHFIEGVKKLQEHSSNLQIHNVHWLD</sequence>
<keyword evidence="3" id="KW-1185">Reference proteome</keyword>
<evidence type="ECO:0000259" key="1">
    <source>
        <dbReference type="PROSITE" id="PS51725"/>
    </source>
</evidence>
<dbReference type="Gene3D" id="3.30.70.100">
    <property type="match status" value="1"/>
</dbReference>
<organism evidence="2 3">
    <name type="scientific">Lautropia dentalis</name>
    <dbReference type="NCBI Taxonomy" id="2490857"/>
    <lineage>
        <taxon>Bacteria</taxon>
        <taxon>Pseudomonadati</taxon>
        <taxon>Pseudomonadota</taxon>
        <taxon>Betaproteobacteria</taxon>
        <taxon>Burkholderiales</taxon>
        <taxon>Burkholderiaceae</taxon>
        <taxon>Lautropia</taxon>
    </lineage>
</organism>
<proteinExistence type="predicted"/>
<dbReference type="SUPFAM" id="SSF54909">
    <property type="entry name" value="Dimeric alpha+beta barrel"/>
    <property type="match status" value="1"/>
</dbReference>
<evidence type="ECO:0000313" key="2">
    <source>
        <dbReference type="EMBL" id="RRN44370.1"/>
    </source>
</evidence>
<accession>A0A426FNW7</accession>
<gene>
    <name evidence="2" type="ORF">EHV23_13725</name>
</gene>
<dbReference type="PROSITE" id="PS51725">
    <property type="entry name" value="ABM"/>
    <property type="match status" value="1"/>
</dbReference>
<keyword evidence="2" id="KW-0560">Oxidoreductase</keyword>
<dbReference type="GO" id="GO:0004497">
    <property type="term" value="F:monooxygenase activity"/>
    <property type="evidence" value="ECO:0007669"/>
    <property type="project" value="UniProtKB-KW"/>
</dbReference>
<feature type="domain" description="ABM" evidence="1">
    <location>
        <begin position="37"/>
        <end position="128"/>
    </location>
</feature>
<dbReference type="InterPro" id="IPR007138">
    <property type="entry name" value="ABM_dom"/>
</dbReference>
<dbReference type="InterPro" id="IPR050744">
    <property type="entry name" value="AI-2_Isomerase_LsrG"/>
</dbReference>
<reference evidence="2 3" key="1">
    <citation type="submission" date="2018-11" db="EMBL/GenBank/DDBJ databases">
        <title>Genome sequencing of Lautropia sp. KCOM 2505 (= ChDC F240).</title>
        <authorList>
            <person name="Kook J.-K."/>
            <person name="Park S.-N."/>
            <person name="Lim Y.K."/>
        </authorList>
    </citation>
    <scope>NUCLEOTIDE SEQUENCE [LARGE SCALE GENOMIC DNA]</scope>
    <source>
        <strain evidence="2 3">KCOM 2505</strain>
    </source>
</reference>
<protein>
    <submittedName>
        <fullName evidence="2">Antibiotic biosynthesis monooxygenase</fullName>
    </submittedName>
</protein>
<name>A0A426FNW7_9BURK</name>
<keyword evidence="2" id="KW-0503">Monooxygenase</keyword>
<dbReference type="EMBL" id="RRUE01000002">
    <property type="protein sequence ID" value="RRN44370.1"/>
    <property type="molecule type" value="Genomic_DNA"/>
</dbReference>
<dbReference type="PANTHER" id="PTHR33336">
    <property type="entry name" value="QUINOL MONOOXYGENASE YGIN-RELATED"/>
    <property type="match status" value="1"/>
</dbReference>
<dbReference type="Pfam" id="PF03992">
    <property type="entry name" value="ABM"/>
    <property type="match status" value="1"/>
</dbReference>